<accession>A0A563E6U5</accession>
<dbReference type="RefSeq" id="WP_146315553.1">
    <property type="nucleotide sequence ID" value="NZ_VCQV01000004.1"/>
</dbReference>
<reference evidence="2 3" key="2">
    <citation type="submission" date="2019-08" db="EMBL/GenBank/DDBJ databases">
        <title>Jejuicoccus antrihumi gen. nov., sp. nov., a new member of the family Dermacoccaceae isolated from a cave.</title>
        <authorList>
            <person name="Schumann P."/>
            <person name="Kim I.S."/>
        </authorList>
    </citation>
    <scope>NUCLEOTIDE SEQUENCE [LARGE SCALE GENOMIC DNA]</scope>
    <source>
        <strain evidence="2 3">C5-26</strain>
    </source>
</reference>
<dbReference type="InterPro" id="IPR012908">
    <property type="entry name" value="PGAP1-ab_dom-like"/>
</dbReference>
<reference evidence="2 3" key="1">
    <citation type="submission" date="2019-05" db="EMBL/GenBank/DDBJ databases">
        <authorList>
            <person name="Lee S.D."/>
        </authorList>
    </citation>
    <scope>NUCLEOTIDE SEQUENCE [LARGE SCALE GENOMIC DNA]</scope>
    <source>
        <strain evidence="2 3">C5-26</strain>
    </source>
</reference>
<protein>
    <recommendedName>
        <fullName evidence="1">GPI inositol-deacylase PGAP1-like alpha/beta domain-containing protein</fullName>
    </recommendedName>
</protein>
<dbReference type="OrthoDB" id="5095936at2"/>
<dbReference type="SUPFAM" id="SSF53474">
    <property type="entry name" value="alpha/beta-Hydrolases"/>
    <property type="match status" value="1"/>
</dbReference>
<organism evidence="2 3">
    <name type="scientific">Leekyejoonella antrihumi</name>
    <dbReference type="NCBI Taxonomy" id="1660198"/>
    <lineage>
        <taxon>Bacteria</taxon>
        <taxon>Bacillati</taxon>
        <taxon>Actinomycetota</taxon>
        <taxon>Actinomycetes</taxon>
        <taxon>Micrococcales</taxon>
        <taxon>Dermacoccaceae</taxon>
        <taxon>Leekyejoonella</taxon>
    </lineage>
</organism>
<proteinExistence type="predicted"/>
<keyword evidence="3" id="KW-1185">Reference proteome</keyword>
<gene>
    <name evidence="2" type="ORF">FGL98_04550</name>
</gene>
<dbReference type="AlphaFoldDB" id="A0A563E6U5"/>
<feature type="domain" description="GPI inositol-deacylase PGAP1-like alpha/beta" evidence="1">
    <location>
        <begin position="334"/>
        <end position="384"/>
    </location>
</feature>
<evidence type="ECO:0000259" key="1">
    <source>
        <dbReference type="Pfam" id="PF07819"/>
    </source>
</evidence>
<dbReference type="Proteomes" id="UP000320244">
    <property type="component" value="Unassembled WGS sequence"/>
</dbReference>
<comment type="caution">
    <text evidence="2">The sequence shown here is derived from an EMBL/GenBank/DDBJ whole genome shotgun (WGS) entry which is preliminary data.</text>
</comment>
<dbReference type="EMBL" id="VCQV01000004">
    <property type="protein sequence ID" value="TWP37983.1"/>
    <property type="molecule type" value="Genomic_DNA"/>
</dbReference>
<dbReference type="Gene3D" id="3.40.50.1820">
    <property type="entry name" value="alpha/beta hydrolase"/>
    <property type="match status" value="1"/>
</dbReference>
<dbReference type="InterPro" id="IPR029058">
    <property type="entry name" value="AB_hydrolase_fold"/>
</dbReference>
<dbReference type="Pfam" id="PF07819">
    <property type="entry name" value="PGAP1"/>
    <property type="match status" value="1"/>
</dbReference>
<name>A0A563E6U5_9MICO</name>
<dbReference type="GO" id="GO:0016788">
    <property type="term" value="F:hydrolase activity, acting on ester bonds"/>
    <property type="evidence" value="ECO:0007669"/>
    <property type="project" value="InterPro"/>
</dbReference>
<evidence type="ECO:0000313" key="3">
    <source>
        <dbReference type="Proteomes" id="UP000320244"/>
    </source>
</evidence>
<sequence>MGGGCTSSGGPLSTDANLIDMRYTAGALDGSGDEATMLCGEVLRIAAHLPVKSALLSPGSAAQVAEHVAGLSIGPASFGALAVRMEVVSRGMRAGATAYETADLVNRNALAAIAIIAAPTRLTIRTLNVATLATVQTAGSSPGLFTNPATYGSGLLLAARRWGSFFVSDLGAAATRDPSIVDDGLAVFREMFWMIRPGDPRFESQVGQLLAIGRHAGVFTDGTPLTVTPVADHPVPHTPVDGPRDLGDLAAQEAMVESGALGGDAQARVRVHHVTHSDGSAAWIVNIPGTQNWQVNGPHNPTDATANVASMAGAPLALYPAITTAMRMAMKQAGVPPGSQPVMLVGHSQAGIVATRMVQNPRFQKEFNVTQVVTMAAPVTRMKVPDGVHALEIEHVGDLVPSLDEARLPTQANAGQLTCDTDLPTDNPLDLHSADLYAETAREHLGRDSPDPLARRFYDRSEPFLGGTDTVYDYYVRRP</sequence>
<evidence type="ECO:0000313" key="2">
    <source>
        <dbReference type="EMBL" id="TWP37983.1"/>
    </source>
</evidence>